<sequence length="205" mass="22832">MAKKPISNRQNRQHASIKNSTLSRKKPKFKKKVIITKSIIGKPTNFKHLTCSKNCTNGMENDDEESSAMAAQMITLAALINPLPDMDPNKTLTPPVIPPRTSSYDNHIYIKQAALSLPSPPSPPSPNNYSSFSKEQYGIPSVSKKSKKKSKTKNYSSIKKGKKNDIKYASIGKGSITRNQVQHDKMPRQKRKAIKLEKAVNSLNL</sequence>
<proteinExistence type="predicted"/>
<evidence type="ECO:0000313" key="3">
    <source>
        <dbReference type="Proteomes" id="UP000650833"/>
    </source>
</evidence>
<dbReference type="Proteomes" id="UP000650833">
    <property type="component" value="Unassembled WGS sequence"/>
</dbReference>
<dbReference type="AlphaFoldDB" id="A0A8H7RS94"/>
<evidence type="ECO:0000256" key="1">
    <source>
        <dbReference type="SAM" id="MobiDB-lite"/>
    </source>
</evidence>
<gene>
    <name evidence="2" type="ORF">INT46_003957</name>
</gene>
<feature type="compositionally biased region" description="Polar residues" evidence="1">
    <location>
        <begin position="7"/>
        <end position="22"/>
    </location>
</feature>
<feature type="region of interest" description="Disordered" evidence="1">
    <location>
        <begin position="1"/>
        <end position="28"/>
    </location>
</feature>
<organism evidence="2 3">
    <name type="scientific">Mucor plumbeus</name>
    <dbReference type="NCBI Taxonomy" id="97098"/>
    <lineage>
        <taxon>Eukaryota</taxon>
        <taxon>Fungi</taxon>
        <taxon>Fungi incertae sedis</taxon>
        <taxon>Mucoromycota</taxon>
        <taxon>Mucoromycotina</taxon>
        <taxon>Mucoromycetes</taxon>
        <taxon>Mucorales</taxon>
        <taxon>Mucorineae</taxon>
        <taxon>Mucoraceae</taxon>
        <taxon>Mucor</taxon>
    </lineage>
</organism>
<reference evidence="2" key="1">
    <citation type="submission" date="2020-12" db="EMBL/GenBank/DDBJ databases">
        <title>Metabolic potential, ecology and presence of endohyphal bacteria is reflected in genomic diversity of Mucoromycotina.</title>
        <authorList>
            <person name="Muszewska A."/>
            <person name="Okrasinska A."/>
            <person name="Steczkiewicz K."/>
            <person name="Drgas O."/>
            <person name="Orlowska M."/>
            <person name="Perlinska-Lenart U."/>
            <person name="Aleksandrzak-Piekarczyk T."/>
            <person name="Szatraj K."/>
            <person name="Zielenkiewicz U."/>
            <person name="Pilsyk S."/>
            <person name="Malc E."/>
            <person name="Mieczkowski P."/>
            <person name="Kruszewska J.S."/>
            <person name="Biernat P."/>
            <person name="Pawlowska J."/>
        </authorList>
    </citation>
    <scope>NUCLEOTIDE SEQUENCE</scope>
    <source>
        <strain evidence="2">CBS 226.32</strain>
    </source>
</reference>
<accession>A0A8H7RS94</accession>
<evidence type="ECO:0000313" key="2">
    <source>
        <dbReference type="EMBL" id="KAG2215745.1"/>
    </source>
</evidence>
<dbReference type="EMBL" id="JAEPRC010000004">
    <property type="protein sequence ID" value="KAG2215745.1"/>
    <property type="molecule type" value="Genomic_DNA"/>
</dbReference>
<protein>
    <submittedName>
        <fullName evidence="2">Uncharacterized protein</fullName>
    </submittedName>
</protein>
<keyword evidence="3" id="KW-1185">Reference proteome</keyword>
<dbReference type="OrthoDB" id="2267364at2759"/>
<name>A0A8H7RS94_9FUNG</name>
<feature type="region of interest" description="Disordered" evidence="1">
    <location>
        <begin position="115"/>
        <end position="192"/>
    </location>
</feature>
<comment type="caution">
    <text evidence="2">The sequence shown here is derived from an EMBL/GenBank/DDBJ whole genome shotgun (WGS) entry which is preliminary data.</text>
</comment>